<organism evidence="1 2">
    <name type="scientific">Lactuca sativa</name>
    <name type="common">Garden lettuce</name>
    <dbReference type="NCBI Taxonomy" id="4236"/>
    <lineage>
        <taxon>Eukaryota</taxon>
        <taxon>Viridiplantae</taxon>
        <taxon>Streptophyta</taxon>
        <taxon>Embryophyta</taxon>
        <taxon>Tracheophyta</taxon>
        <taxon>Spermatophyta</taxon>
        <taxon>Magnoliopsida</taxon>
        <taxon>eudicotyledons</taxon>
        <taxon>Gunneridae</taxon>
        <taxon>Pentapetalae</taxon>
        <taxon>asterids</taxon>
        <taxon>campanulids</taxon>
        <taxon>Asterales</taxon>
        <taxon>Asteraceae</taxon>
        <taxon>Cichorioideae</taxon>
        <taxon>Cichorieae</taxon>
        <taxon>Lactucinae</taxon>
        <taxon>Lactuca</taxon>
    </lineage>
</organism>
<evidence type="ECO:0000313" key="1">
    <source>
        <dbReference type="EMBL" id="KAJ0192435.1"/>
    </source>
</evidence>
<protein>
    <submittedName>
        <fullName evidence="1">Uncharacterized protein</fullName>
    </submittedName>
</protein>
<accession>A0A9R1UT61</accession>
<gene>
    <name evidence="1" type="ORF">LSAT_V11C800398150</name>
</gene>
<dbReference type="EMBL" id="NBSK02000008">
    <property type="protein sequence ID" value="KAJ0192435.1"/>
    <property type="molecule type" value="Genomic_DNA"/>
</dbReference>
<reference evidence="1 2" key="1">
    <citation type="journal article" date="2017" name="Nat. Commun.">
        <title>Genome assembly with in vitro proximity ligation data and whole-genome triplication in lettuce.</title>
        <authorList>
            <person name="Reyes-Chin-Wo S."/>
            <person name="Wang Z."/>
            <person name="Yang X."/>
            <person name="Kozik A."/>
            <person name="Arikit S."/>
            <person name="Song C."/>
            <person name="Xia L."/>
            <person name="Froenicke L."/>
            <person name="Lavelle D.O."/>
            <person name="Truco M.J."/>
            <person name="Xia R."/>
            <person name="Zhu S."/>
            <person name="Xu C."/>
            <person name="Xu H."/>
            <person name="Xu X."/>
            <person name="Cox K."/>
            <person name="Korf I."/>
            <person name="Meyers B.C."/>
            <person name="Michelmore R.W."/>
        </authorList>
    </citation>
    <scope>NUCLEOTIDE SEQUENCE [LARGE SCALE GENOMIC DNA]</scope>
    <source>
        <strain evidence="2">cv. Salinas</strain>
        <tissue evidence="1">Seedlings</tissue>
    </source>
</reference>
<name>A0A9R1UT61_LACSA</name>
<keyword evidence="2" id="KW-1185">Reference proteome</keyword>
<proteinExistence type="predicted"/>
<sequence>MAIVIILSTNWKRGRWYSIYRGAASIRGAKPASGGAFVTRRVIKYHRCDEKLYYCSAGVLDQLSSPVFQVFHLSLYTSLHLISSSCIWNSIFISFLEVLVN</sequence>
<evidence type="ECO:0000313" key="2">
    <source>
        <dbReference type="Proteomes" id="UP000235145"/>
    </source>
</evidence>
<dbReference type="AlphaFoldDB" id="A0A9R1UT61"/>
<comment type="caution">
    <text evidence="1">The sequence shown here is derived from an EMBL/GenBank/DDBJ whole genome shotgun (WGS) entry which is preliminary data.</text>
</comment>
<dbReference type="Proteomes" id="UP000235145">
    <property type="component" value="Unassembled WGS sequence"/>
</dbReference>